<accession>A0A165KS53</accession>
<dbReference type="InParanoid" id="A0A165KS53"/>
<keyword evidence="3" id="KW-1185">Reference proteome</keyword>
<evidence type="ECO:0000256" key="1">
    <source>
        <dbReference type="SAM" id="SignalP"/>
    </source>
</evidence>
<sequence>MWPTMPTPLVLLTLAVVASRTARGQDSTQCAVTDKDSPLFLNNDGLNACQQYQRLRRQCEPSYTVPRLNTASGSPPDTCSSQGQACCCNNIAFNLAMLCLSCQTGDHPFAPAGTYKEYLNGCSPELTYKLDAAVQAKVCNTGPSLLRWQYNMLEPDGSWNYTQIQGVRCATRGIY</sequence>
<organism evidence="2 3">
    <name type="scientific">Exidia glandulosa HHB12029</name>
    <dbReference type="NCBI Taxonomy" id="1314781"/>
    <lineage>
        <taxon>Eukaryota</taxon>
        <taxon>Fungi</taxon>
        <taxon>Dikarya</taxon>
        <taxon>Basidiomycota</taxon>
        <taxon>Agaricomycotina</taxon>
        <taxon>Agaricomycetes</taxon>
        <taxon>Auriculariales</taxon>
        <taxon>Exidiaceae</taxon>
        <taxon>Exidia</taxon>
    </lineage>
</organism>
<dbReference type="AlphaFoldDB" id="A0A165KS53"/>
<feature type="chain" id="PRO_5007861065" evidence="1">
    <location>
        <begin position="25"/>
        <end position="175"/>
    </location>
</feature>
<evidence type="ECO:0000313" key="2">
    <source>
        <dbReference type="EMBL" id="KZV96782.1"/>
    </source>
</evidence>
<name>A0A165KS53_EXIGL</name>
<feature type="signal peptide" evidence="1">
    <location>
        <begin position="1"/>
        <end position="24"/>
    </location>
</feature>
<evidence type="ECO:0000313" key="3">
    <source>
        <dbReference type="Proteomes" id="UP000077266"/>
    </source>
</evidence>
<dbReference type="Proteomes" id="UP000077266">
    <property type="component" value="Unassembled WGS sequence"/>
</dbReference>
<protein>
    <submittedName>
        <fullName evidence="2">Uncharacterized protein</fullName>
    </submittedName>
</protein>
<reference evidence="2 3" key="1">
    <citation type="journal article" date="2016" name="Mol. Biol. Evol.">
        <title>Comparative Genomics of Early-Diverging Mushroom-Forming Fungi Provides Insights into the Origins of Lignocellulose Decay Capabilities.</title>
        <authorList>
            <person name="Nagy L.G."/>
            <person name="Riley R."/>
            <person name="Tritt A."/>
            <person name="Adam C."/>
            <person name="Daum C."/>
            <person name="Floudas D."/>
            <person name="Sun H."/>
            <person name="Yadav J.S."/>
            <person name="Pangilinan J."/>
            <person name="Larsson K.H."/>
            <person name="Matsuura K."/>
            <person name="Barry K."/>
            <person name="Labutti K."/>
            <person name="Kuo R."/>
            <person name="Ohm R.A."/>
            <person name="Bhattacharya S.S."/>
            <person name="Shirouzu T."/>
            <person name="Yoshinaga Y."/>
            <person name="Martin F.M."/>
            <person name="Grigoriev I.V."/>
            <person name="Hibbett D.S."/>
        </authorList>
    </citation>
    <scope>NUCLEOTIDE SEQUENCE [LARGE SCALE GENOMIC DNA]</scope>
    <source>
        <strain evidence="2 3">HHB12029</strain>
    </source>
</reference>
<proteinExistence type="predicted"/>
<dbReference type="OrthoDB" id="2757214at2759"/>
<dbReference type="EMBL" id="KV425938">
    <property type="protein sequence ID" value="KZV96782.1"/>
    <property type="molecule type" value="Genomic_DNA"/>
</dbReference>
<dbReference type="STRING" id="1314781.A0A165KS53"/>
<gene>
    <name evidence="2" type="ORF">EXIGLDRAFT_404058</name>
</gene>
<keyword evidence="1" id="KW-0732">Signal</keyword>